<evidence type="ECO:0000256" key="2">
    <source>
        <dbReference type="SAM" id="MobiDB-lite"/>
    </source>
</evidence>
<feature type="compositionally biased region" description="Basic and acidic residues" evidence="2">
    <location>
        <begin position="25"/>
        <end position="48"/>
    </location>
</feature>
<name>A0ABR1JAU0_9AGAR</name>
<evidence type="ECO:0000256" key="1">
    <source>
        <dbReference type="SAM" id="Coils"/>
    </source>
</evidence>
<reference evidence="3 4" key="1">
    <citation type="submission" date="2024-01" db="EMBL/GenBank/DDBJ databases">
        <title>A draft genome for the cacao thread blight pathogen Marasmiellus scandens.</title>
        <authorList>
            <person name="Baruah I.K."/>
            <person name="Leung J."/>
            <person name="Bukari Y."/>
            <person name="Amoako-Attah I."/>
            <person name="Meinhardt L.W."/>
            <person name="Bailey B.A."/>
            <person name="Cohen S.P."/>
        </authorList>
    </citation>
    <scope>NUCLEOTIDE SEQUENCE [LARGE SCALE GENOMIC DNA]</scope>
    <source>
        <strain evidence="3 4">GH-19</strain>
    </source>
</reference>
<feature type="compositionally biased region" description="Low complexity" evidence="2">
    <location>
        <begin position="70"/>
        <end position="83"/>
    </location>
</feature>
<protein>
    <submittedName>
        <fullName evidence="3">Uncharacterized protein</fullName>
    </submittedName>
</protein>
<accession>A0ABR1JAU0</accession>
<keyword evidence="1" id="KW-0175">Coiled coil</keyword>
<dbReference type="Proteomes" id="UP001498398">
    <property type="component" value="Unassembled WGS sequence"/>
</dbReference>
<evidence type="ECO:0000313" key="3">
    <source>
        <dbReference type="EMBL" id="KAK7456377.1"/>
    </source>
</evidence>
<comment type="caution">
    <text evidence="3">The sequence shown here is derived from an EMBL/GenBank/DDBJ whole genome shotgun (WGS) entry which is preliminary data.</text>
</comment>
<feature type="coiled-coil region" evidence="1">
    <location>
        <begin position="151"/>
        <end position="178"/>
    </location>
</feature>
<proteinExistence type="predicted"/>
<dbReference type="EMBL" id="JBANRG010000021">
    <property type="protein sequence ID" value="KAK7456377.1"/>
    <property type="molecule type" value="Genomic_DNA"/>
</dbReference>
<feature type="region of interest" description="Disordered" evidence="2">
    <location>
        <begin position="1"/>
        <end position="100"/>
    </location>
</feature>
<keyword evidence="4" id="KW-1185">Reference proteome</keyword>
<sequence length="188" mass="21855">MVPSPPRPSTAPPSTSNHPFAIQSTERDGDGFRSHDTSYAVRDTDRQPIDVGISSYPVRPSHNDYYPNDSLQRSASSRLLSTSYHQRHSSLNSRESSWDDPRTCSIYSQSNSLGIYFEHEQRRDHTIGDEMDYTFDHTVTGYRSEAGSPRRKRVREEMTEIEDRMEEAEGRKQRMNELHRNSYYFRGQ</sequence>
<feature type="compositionally biased region" description="Pro residues" evidence="2">
    <location>
        <begin position="1"/>
        <end position="11"/>
    </location>
</feature>
<organism evidence="3 4">
    <name type="scientific">Marasmiellus scandens</name>
    <dbReference type="NCBI Taxonomy" id="2682957"/>
    <lineage>
        <taxon>Eukaryota</taxon>
        <taxon>Fungi</taxon>
        <taxon>Dikarya</taxon>
        <taxon>Basidiomycota</taxon>
        <taxon>Agaricomycotina</taxon>
        <taxon>Agaricomycetes</taxon>
        <taxon>Agaricomycetidae</taxon>
        <taxon>Agaricales</taxon>
        <taxon>Marasmiineae</taxon>
        <taxon>Omphalotaceae</taxon>
        <taxon>Marasmiellus</taxon>
    </lineage>
</organism>
<gene>
    <name evidence="3" type="ORF">VKT23_010625</name>
</gene>
<evidence type="ECO:0000313" key="4">
    <source>
        <dbReference type="Proteomes" id="UP001498398"/>
    </source>
</evidence>